<feature type="transmembrane region" description="Helical" evidence="7">
    <location>
        <begin position="322"/>
        <end position="341"/>
    </location>
</feature>
<feature type="transmembrane region" description="Helical" evidence="7">
    <location>
        <begin position="426"/>
        <end position="444"/>
    </location>
</feature>
<evidence type="ECO:0000256" key="5">
    <source>
        <dbReference type="ARBA" id="ARBA00023136"/>
    </source>
</evidence>
<dbReference type="STRING" id="1328760.A0A161TFK5"/>
<dbReference type="Proteomes" id="UP000076632">
    <property type="component" value="Unassembled WGS sequence"/>
</dbReference>
<dbReference type="PANTHER" id="PTHR42718:SF9">
    <property type="entry name" value="MAJOR FACILITATOR SUPERFAMILY MULTIDRUG TRANSPORTER MFSC"/>
    <property type="match status" value="1"/>
</dbReference>
<feature type="transmembrane region" description="Helical" evidence="7">
    <location>
        <begin position="260"/>
        <end position="283"/>
    </location>
</feature>
<dbReference type="CDD" id="cd17321">
    <property type="entry name" value="MFS_MMR_MDR_like"/>
    <property type="match status" value="1"/>
</dbReference>
<keyword evidence="5 7" id="KW-0472">Membrane</keyword>
<dbReference type="AlphaFoldDB" id="A0A161TFK5"/>
<name>A0A161TFK5_XYLHT</name>
<keyword evidence="10" id="KW-1185">Reference proteome</keyword>
<evidence type="ECO:0000256" key="7">
    <source>
        <dbReference type="SAM" id="Phobius"/>
    </source>
</evidence>
<protein>
    <submittedName>
        <fullName evidence="9">Major facilitator superfamily transporter</fullName>
    </submittedName>
</protein>
<dbReference type="OrthoDB" id="440755at2759"/>
<keyword evidence="3 7" id="KW-0812">Transmembrane</keyword>
<keyword evidence="4 7" id="KW-1133">Transmembrane helix</keyword>
<proteinExistence type="predicted"/>
<dbReference type="SUPFAM" id="SSF103473">
    <property type="entry name" value="MFS general substrate transporter"/>
    <property type="match status" value="2"/>
</dbReference>
<dbReference type="InterPro" id="IPR005829">
    <property type="entry name" value="Sugar_transporter_CS"/>
</dbReference>
<dbReference type="InParanoid" id="A0A161TFK5"/>
<evidence type="ECO:0000313" key="10">
    <source>
        <dbReference type="Proteomes" id="UP000076632"/>
    </source>
</evidence>
<feature type="domain" description="Major facilitator superfamily (MFS) profile" evidence="8">
    <location>
        <begin position="135"/>
        <end position="583"/>
    </location>
</feature>
<comment type="subcellular location">
    <subcellularLocation>
        <location evidence="1">Membrane</location>
        <topology evidence="1">Multi-pass membrane protein</topology>
    </subcellularLocation>
</comment>
<sequence length="597" mass="63796">MGSHHIPAVAHLRPPEAASDGYSGQRRRTSFQAGSDLDDMQNLTRNASAISGHREDGKNHHVSTYELRDVQRPEAARTGPSSATQAAAVEFSSNPSTRPPSPNADSENPFPEGDIQPSTRYPEIGTIKSWRGILILIITGGSQLLDNVYMTGVNISLPAIQKEMDVQSGDLQWMISAYTLTFGGFLLLAGVLSDRYGRKHMLCAGLFWITVWSIATSLGTSYIQLTIFRALQGIGAAMTVPSAIGIISSYFVTHERTRALSIYGAAGAIGFCTGLIFGGFLTSSLGWRYLFRLSVVITGGLAIAGFFILPRDRLEGVEKPRLDILGAAVSTTGLILLSFVLSSGGVYGWNKAFIIVLLIGSVVLIVVFTLIEKKVRNPIMPLSLWKIPNFAGLWVSGFVMYGSYQAIIYYLVLISQEVNELSAGDTAVRFLPMGAAGFITSMSMSKVLEKVKAKTLMIVGMLLCVIAPIPGCLISEGDINFWKHTFPSSVISVIGVSIGYCTVTSIMLASVPLNVKSLCGGMVNTAYQIGSGVALALAAAIVQAVDVDKGHGLIKQYSTGLWCCVGLAGIGLLASIFAIKGKSLGISHEDDEPLAMH</sequence>
<dbReference type="RefSeq" id="XP_018190382.1">
    <property type="nucleotide sequence ID" value="XM_018334076.1"/>
</dbReference>
<organism evidence="9 10">
    <name type="scientific">Xylona heveae (strain CBS 132557 / TC161)</name>
    <dbReference type="NCBI Taxonomy" id="1328760"/>
    <lineage>
        <taxon>Eukaryota</taxon>
        <taxon>Fungi</taxon>
        <taxon>Dikarya</taxon>
        <taxon>Ascomycota</taxon>
        <taxon>Pezizomycotina</taxon>
        <taxon>Xylonomycetes</taxon>
        <taxon>Xylonales</taxon>
        <taxon>Xylonaceae</taxon>
        <taxon>Xylona</taxon>
    </lineage>
</organism>
<reference evidence="9 10" key="1">
    <citation type="journal article" date="2016" name="Fungal Biol.">
        <title>The genome of Xylona heveae provides a window into fungal endophytism.</title>
        <authorList>
            <person name="Gazis R."/>
            <person name="Kuo A."/>
            <person name="Riley R."/>
            <person name="LaButti K."/>
            <person name="Lipzen A."/>
            <person name="Lin J."/>
            <person name="Amirebrahimi M."/>
            <person name="Hesse C.N."/>
            <person name="Spatafora J.W."/>
            <person name="Henrissat B."/>
            <person name="Hainaut M."/>
            <person name="Grigoriev I.V."/>
            <person name="Hibbett D.S."/>
        </authorList>
    </citation>
    <scope>NUCLEOTIDE SEQUENCE [LARGE SCALE GENOMIC DNA]</scope>
    <source>
        <strain evidence="9 10">TC161</strain>
    </source>
</reference>
<feature type="transmembrane region" description="Helical" evidence="7">
    <location>
        <begin position="391"/>
        <end position="414"/>
    </location>
</feature>
<feature type="compositionally biased region" description="Basic and acidic residues" evidence="6">
    <location>
        <begin position="66"/>
        <end position="75"/>
    </location>
</feature>
<feature type="transmembrane region" description="Helical" evidence="7">
    <location>
        <begin position="204"/>
        <end position="225"/>
    </location>
</feature>
<dbReference type="GeneID" id="28899213"/>
<dbReference type="Gene3D" id="1.20.1250.20">
    <property type="entry name" value="MFS general substrate transporter like domains"/>
    <property type="match status" value="1"/>
</dbReference>
<evidence type="ECO:0000256" key="2">
    <source>
        <dbReference type="ARBA" id="ARBA00022448"/>
    </source>
</evidence>
<feature type="transmembrane region" description="Helical" evidence="7">
    <location>
        <begin position="456"/>
        <end position="477"/>
    </location>
</feature>
<gene>
    <name evidence="9" type="ORF">L228DRAFT_258340</name>
</gene>
<dbReference type="PROSITE" id="PS00216">
    <property type="entry name" value="SUGAR_TRANSPORT_1"/>
    <property type="match status" value="1"/>
</dbReference>
<dbReference type="EMBL" id="KV407455">
    <property type="protein sequence ID" value="KZF24827.1"/>
    <property type="molecule type" value="Genomic_DNA"/>
</dbReference>
<evidence type="ECO:0000256" key="6">
    <source>
        <dbReference type="SAM" id="MobiDB-lite"/>
    </source>
</evidence>
<dbReference type="PANTHER" id="PTHR42718">
    <property type="entry name" value="MAJOR FACILITATOR SUPERFAMILY MULTIDRUG TRANSPORTER MFSC"/>
    <property type="match status" value="1"/>
</dbReference>
<feature type="transmembrane region" description="Helical" evidence="7">
    <location>
        <begin position="171"/>
        <end position="192"/>
    </location>
</feature>
<dbReference type="InterPro" id="IPR020846">
    <property type="entry name" value="MFS_dom"/>
</dbReference>
<dbReference type="InterPro" id="IPR036259">
    <property type="entry name" value="MFS_trans_sf"/>
</dbReference>
<dbReference type="Pfam" id="PF07690">
    <property type="entry name" value="MFS_1"/>
    <property type="match status" value="1"/>
</dbReference>
<feature type="transmembrane region" description="Helical" evidence="7">
    <location>
        <begin position="289"/>
        <end position="310"/>
    </location>
</feature>
<feature type="transmembrane region" description="Helical" evidence="7">
    <location>
        <begin position="557"/>
        <end position="579"/>
    </location>
</feature>
<evidence type="ECO:0000256" key="3">
    <source>
        <dbReference type="ARBA" id="ARBA00022692"/>
    </source>
</evidence>
<dbReference type="OMA" id="QYATGLW"/>
<dbReference type="PROSITE" id="PS50850">
    <property type="entry name" value="MFS"/>
    <property type="match status" value="1"/>
</dbReference>
<accession>A0A161TFK5</accession>
<dbReference type="InterPro" id="IPR011701">
    <property type="entry name" value="MFS"/>
</dbReference>
<feature type="transmembrane region" description="Helical" evidence="7">
    <location>
        <begin position="525"/>
        <end position="545"/>
    </location>
</feature>
<evidence type="ECO:0000259" key="8">
    <source>
        <dbReference type="PROSITE" id="PS50850"/>
    </source>
</evidence>
<dbReference type="GO" id="GO:0022857">
    <property type="term" value="F:transmembrane transporter activity"/>
    <property type="evidence" value="ECO:0007669"/>
    <property type="project" value="InterPro"/>
</dbReference>
<evidence type="ECO:0000256" key="4">
    <source>
        <dbReference type="ARBA" id="ARBA00022989"/>
    </source>
</evidence>
<keyword evidence="2" id="KW-0813">Transport</keyword>
<evidence type="ECO:0000256" key="1">
    <source>
        <dbReference type="ARBA" id="ARBA00004141"/>
    </source>
</evidence>
<dbReference type="GO" id="GO:0016020">
    <property type="term" value="C:membrane"/>
    <property type="evidence" value="ECO:0007669"/>
    <property type="project" value="UniProtKB-SubCell"/>
</dbReference>
<dbReference type="Gene3D" id="1.20.1720.10">
    <property type="entry name" value="Multidrug resistance protein D"/>
    <property type="match status" value="1"/>
</dbReference>
<feature type="transmembrane region" description="Helical" evidence="7">
    <location>
        <begin position="489"/>
        <end position="513"/>
    </location>
</feature>
<feature type="transmembrane region" description="Helical" evidence="7">
    <location>
        <begin position="231"/>
        <end position="253"/>
    </location>
</feature>
<feature type="transmembrane region" description="Helical" evidence="7">
    <location>
        <begin position="353"/>
        <end position="371"/>
    </location>
</feature>
<evidence type="ECO:0000313" key="9">
    <source>
        <dbReference type="EMBL" id="KZF24827.1"/>
    </source>
</evidence>
<feature type="region of interest" description="Disordered" evidence="6">
    <location>
        <begin position="1"/>
        <end position="121"/>
    </location>
</feature>